<accession>A0ABU8IVZ5</accession>
<keyword evidence="4" id="KW-1185">Reference proteome</keyword>
<keyword evidence="1" id="KW-0472">Membrane</keyword>
<organism evidence="3 4">
    <name type="scientific">Paraburkholderia bengalensis</name>
    <dbReference type="NCBI Taxonomy" id="2747562"/>
    <lineage>
        <taxon>Bacteria</taxon>
        <taxon>Pseudomonadati</taxon>
        <taxon>Pseudomonadota</taxon>
        <taxon>Betaproteobacteria</taxon>
        <taxon>Burkholderiales</taxon>
        <taxon>Burkholderiaceae</taxon>
        <taxon>Paraburkholderia</taxon>
    </lineage>
</organism>
<comment type="caution">
    <text evidence="3">The sequence shown here is derived from an EMBL/GenBank/DDBJ whole genome shotgun (WGS) entry which is preliminary data.</text>
</comment>
<feature type="non-terminal residue" evidence="3">
    <location>
        <position position="55"/>
    </location>
</feature>
<feature type="transmembrane region" description="Helical" evidence="1">
    <location>
        <begin position="34"/>
        <end position="54"/>
    </location>
</feature>
<dbReference type="EMBL" id="JACFYJ010000037">
    <property type="protein sequence ID" value="MEI5999715.1"/>
    <property type="molecule type" value="Genomic_DNA"/>
</dbReference>
<evidence type="ECO:0000256" key="2">
    <source>
        <dbReference type="SAM" id="SignalP"/>
    </source>
</evidence>
<sequence length="55" mass="5000">MSKRIFQMVALAALTAATSLPAVAGDMNNALGGALGGVAGAALGGAVGGSTGAVI</sequence>
<evidence type="ECO:0000313" key="3">
    <source>
        <dbReference type="EMBL" id="MEI5999715.1"/>
    </source>
</evidence>
<feature type="chain" id="PRO_5045687753" description="Glycine zipper 2TM domain-containing protein" evidence="2">
    <location>
        <begin position="25"/>
        <end position="55"/>
    </location>
</feature>
<evidence type="ECO:0008006" key="5">
    <source>
        <dbReference type="Google" id="ProtNLM"/>
    </source>
</evidence>
<proteinExistence type="predicted"/>
<feature type="signal peptide" evidence="2">
    <location>
        <begin position="1"/>
        <end position="24"/>
    </location>
</feature>
<dbReference type="Proteomes" id="UP001386437">
    <property type="component" value="Unassembled WGS sequence"/>
</dbReference>
<keyword evidence="2" id="KW-0732">Signal</keyword>
<name>A0ABU8IVZ5_9BURK</name>
<keyword evidence="1" id="KW-1133">Transmembrane helix</keyword>
<evidence type="ECO:0000256" key="1">
    <source>
        <dbReference type="SAM" id="Phobius"/>
    </source>
</evidence>
<gene>
    <name evidence="3" type="ORF">H3V53_21660</name>
</gene>
<protein>
    <recommendedName>
        <fullName evidence="5">Glycine zipper 2TM domain-containing protein</fullName>
    </recommendedName>
</protein>
<keyword evidence="1" id="KW-0812">Transmembrane</keyword>
<evidence type="ECO:0000313" key="4">
    <source>
        <dbReference type="Proteomes" id="UP001386437"/>
    </source>
</evidence>
<reference evidence="3 4" key="1">
    <citation type="journal article" date="2022" name="Arch. Microbiol.">
        <title>Paraburkholderia bengalensis sp. nov. isolated from roots of Oryza sativa, IR64.</title>
        <authorList>
            <person name="Nag P."/>
            <person name="Mondal N."/>
            <person name="Sarkar J."/>
            <person name="Das S."/>
        </authorList>
    </citation>
    <scope>NUCLEOTIDE SEQUENCE [LARGE SCALE GENOMIC DNA]</scope>
    <source>
        <strain evidence="3 4">IR64_4_BI</strain>
    </source>
</reference>